<dbReference type="Proteomes" id="UP000308652">
    <property type="component" value="Unassembled WGS sequence"/>
</dbReference>
<feature type="compositionally biased region" description="Low complexity" evidence="2">
    <location>
        <begin position="502"/>
        <end position="524"/>
    </location>
</feature>
<feature type="compositionally biased region" description="Low complexity" evidence="2">
    <location>
        <begin position="776"/>
        <end position="791"/>
    </location>
</feature>
<feature type="region of interest" description="Disordered" evidence="2">
    <location>
        <begin position="552"/>
        <end position="625"/>
    </location>
</feature>
<gene>
    <name evidence="3" type="ORF">BDQ12DRAFT_737033</name>
</gene>
<protein>
    <submittedName>
        <fullName evidence="3">Uncharacterized protein</fullName>
    </submittedName>
</protein>
<evidence type="ECO:0000256" key="2">
    <source>
        <dbReference type="SAM" id="MobiDB-lite"/>
    </source>
</evidence>
<feature type="region of interest" description="Disordered" evidence="2">
    <location>
        <begin position="661"/>
        <end position="727"/>
    </location>
</feature>
<feature type="coiled-coil region" evidence="1">
    <location>
        <begin position="204"/>
        <end position="266"/>
    </location>
</feature>
<dbReference type="STRING" id="68775.A0A5C3LWH4"/>
<evidence type="ECO:0000313" key="4">
    <source>
        <dbReference type="Proteomes" id="UP000308652"/>
    </source>
</evidence>
<feature type="coiled-coil region" evidence="1">
    <location>
        <begin position="36"/>
        <end position="106"/>
    </location>
</feature>
<feature type="compositionally biased region" description="Polar residues" evidence="2">
    <location>
        <begin position="716"/>
        <end position="727"/>
    </location>
</feature>
<evidence type="ECO:0000313" key="3">
    <source>
        <dbReference type="EMBL" id="TFK36456.1"/>
    </source>
</evidence>
<feature type="region of interest" description="Disordered" evidence="2">
    <location>
        <begin position="451"/>
        <end position="539"/>
    </location>
</feature>
<reference evidence="3 4" key="1">
    <citation type="journal article" date="2019" name="Nat. Ecol. Evol.">
        <title>Megaphylogeny resolves global patterns of mushroom evolution.</title>
        <authorList>
            <person name="Varga T."/>
            <person name="Krizsan K."/>
            <person name="Foldi C."/>
            <person name="Dima B."/>
            <person name="Sanchez-Garcia M."/>
            <person name="Sanchez-Ramirez S."/>
            <person name="Szollosi G.J."/>
            <person name="Szarkandi J.G."/>
            <person name="Papp V."/>
            <person name="Albert L."/>
            <person name="Andreopoulos W."/>
            <person name="Angelini C."/>
            <person name="Antonin V."/>
            <person name="Barry K.W."/>
            <person name="Bougher N.L."/>
            <person name="Buchanan P."/>
            <person name="Buyck B."/>
            <person name="Bense V."/>
            <person name="Catcheside P."/>
            <person name="Chovatia M."/>
            <person name="Cooper J."/>
            <person name="Damon W."/>
            <person name="Desjardin D."/>
            <person name="Finy P."/>
            <person name="Geml J."/>
            <person name="Haridas S."/>
            <person name="Hughes K."/>
            <person name="Justo A."/>
            <person name="Karasinski D."/>
            <person name="Kautmanova I."/>
            <person name="Kiss B."/>
            <person name="Kocsube S."/>
            <person name="Kotiranta H."/>
            <person name="LaButti K.M."/>
            <person name="Lechner B.E."/>
            <person name="Liimatainen K."/>
            <person name="Lipzen A."/>
            <person name="Lukacs Z."/>
            <person name="Mihaltcheva S."/>
            <person name="Morgado L.N."/>
            <person name="Niskanen T."/>
            <person name="Noordeloos M.E."/>
            <person name="Ohm R.A."/>
            <person name="Ortiz-Santana B."/>
            <person name="Ovrebo C."/>
            <person name="Racz N."/>
            <person name="Riley R."/>
            <person name="Savchenko A."/>
            <person name="Shiryaev A."/>
            <person name="Soop K."/>
            <person name="Spirin V."/>
            <person name="Szebenyi C."/>
            <person name="Tomsovsky M."/>
            <person name="Tulloss R.E."/>
            <person name="Uehling J."/>
            <person name="Grigoriev I.V."/>
            <person name="Vagvolgyi C."/>
            <person name="Papp T."/>
            <person name="Martin F.M."/>
            <person name="Miettinen O."/>
            <person name="Hibbett D.S."/>
            <person name="Nagy L.G."/>
        </authorList>
    </citation>
    <scope>NUCLEOTIDE SEQUENCE [LARGE SCALE GENOMIC DNA]</scope>
    <source>
        <strain evidence="3 4">CBS 166.37</strain>
    </source>
</reference>
<feature type="region of interest" description="Disordered" evidence="2">
    <location>
        <begin position="1094"/>
        <end position="1143"/>
    </location>
</feature>
<name>A0A5C3LWH4_9AGAR</name>
<feature type="region of interest" description="Disordered" evidence="2">
    <location>
        <begin position="767"/>
        <end position="808"/>
    </location>
</feature>
<organism evidence="3 4">
    <name type="scientific">Crucibulum laeve</name>
    <dbReference type="NCBI Taxonomy" id="68775"/>
    <lineage>
        <taxon>Eukaryota</taxon>
        <taxon>Fungi</taxon>
        <taxon>Dikarya</taxon>
        <taxon>Basidiomycota</taxon>
        <taxon>Agaricomycotina</taxon>
        <taxon>Agaricomycetes</taxon>
        <taxon>Agaricomycetidae</taxon>
        <taxon>Agaricales</taxon>
        <taxon>Agaricineae</taxon>
        <taxon>Nidulariaceae</taxon>
        <taxon>Crucibulum</taxon>
    </lineage>
</organism>
<dbReference type="OrthoDB" id="2592022at2759"/>
<keyword evidence="4" id="KW-1185">Reference proteome</keyword>
<proteinExistence type="predicted"/>
<dbReference type="EMBL" id="ML213614">
    <property type="protein sequence ID" value="TFK36456.1"/>
    <property type="molecule type" value="Genomic_DNA"/>
</dbReference>
<feature type="compositionally biased region" description="Polar residues" evidence="2">
    <location>
        <begin position="1096"/>
        <end position="1108"/>
    </location>
</feature>
<feature type="compositionally biased region" description="Low complexity" evidence="2">
    <location>
        <begin position="477"/>
        <end position="488"/>
    </location>
</feature>
<feature type="region of interest" description="Disordered" evidence="2">
    <location>
        <begin position="977"/>
        <end position="1020"/>
    </location>
</feature>
<evidence type="ECO:0000256" key="1">
    <source>
        <dbReference type="SAM" id="Coils"/>
    </source>
</evidence>
<keyword evidence="1" id="KW-0175">Coiled coil</keyword>
<dbReference type="AlphaFoldDB" id="A0A5C3LWH4"/>
<accession>A0A5C3LWH4</accession>
<feature type="compositionally biased region" description="Acidic residues" evidence="2">
    <location>
        <begin position="1118"/>
        <end position="1143"/>
    </location>
</feature>
<sequence>MVEPVSEDHPLALELSSLKAAVARFQDEAHSSTVKLQRHSLDTTRANERLAQLERENALLKSELQVLRANPHPDASPNSHPAALQVQQLTLSLRQLSDKLSLSEEALLASKKELVHAKSEALKAKHAAEGAYELAARVRGREEEGNMRERELEYKVKSAQEEVKMSDLVLKQYADLVRSLEGRPSTVASPTSPSTLTDNLAEGKLGLRKLLSEFQSEMERLQAQLDEVRDRLAASELGHETERKSADQARLELAQVQHELQKLKLDDNTAAKMVSRYMKFSQKSTDSLQLALTALKTRHASTVDTLSTQLYAVTSQLQASQATERRLRDALDELGGEIMKETYGRRREVALRIRMVGREEKTHEALRRWIRRSEEALARGEQNEPLMTMVQDARILMESLEGPVVESWAVSGSMGRVLSSQIAVEGLVEELQAEVAKRIEIERAWAEGVYTGENDEEPQQQNNENEGLGPPDAEEYIPSPISKDSPPSMASKPLIPTPPSSITPDVENPSTEAVSEATTSTEETYMPETKSNDVLPPQPLVSEAALPNKISTMLPSPALGSSELQELGKSSNTASAPSADHANAKAENSVPVGIEEQAEEDEIIHTVDENPPSAPSADHASAEAENSVLIDIEKLAEEDELIHTVNESPTANGIHSSTADILSDANKGDVPLSKPSVPPSYHATSTHHATPVPQVVLTDSSGPPNAAGVVEEASVDDTSPSEAVSSVMSGLDDDAQFVVSVVDIVHQPSPLTAQDAGAIAQALELASSNEEHETTSYSLTSSSVSMPSSDNSRSHTPMFPAPPTPASAQAQTELHPLLQELMKVSRRYDDLQRSFRDCHLALETLKQLIASPDPASSSNSLNFPSTSKTIGGISTDIVRSVLDRLDDYTEDARVELEIRTSDEALLVKGYETLLSVPGALSTYQEDGGTDESDTEVEKQIEAFITGSDPSVRKAYDSFTLKLDNLQHDIAAVKQTIHEPEISSPPTLSPSKADTNANGGGWSSWIRGSPRPTSPALSPSATFGNIMTSPRLRHSPSLNFHRKGSFLGGTPHDPIASLGLRVPMPSFVVQHPTTSPTTPRTRTVSTMYMLGLGSRMPSGSFSRADTPSQRKAAPTVEAVESETEGETDNETEAEETDDENTDVE</sequence>
<feature type="compositionally biased region" description="Polar residues" evidence="2">
    <location>
        <begin position="983"/>
        <end position="996"/>
    </location>
</feature>
<feature type="compositionally biased region" description="Polar residues" evidence="2">
    <location>
        <begin position="562"/>
        <end position="576"/>
    </location>
</feature>